<organism evidence="3 4">
    <name type="scientific">Antarctobacter heliothermus</name>
    <dbReference type="NCBI Taxonomy" id="74033"/>
    <lineage>
        <taxon>Bacteria</taxon>
        <taxon>Pseudomonadati</taxon>
        <taxon>Pseudomonadota</taxon>
        <taxon>Alphaproteobacteria</taxon>
        <taxon>Rhodobacterales</taxon>
        <taxon>Roseobacteraceae</taxon>
        <taxon>Antarctobacter</taxon>
    </lineage>
</organism>
<dbReference type="RefSeq" id="WP_094034067.1">
    <property type="nucleotide sequence ID" value="NZ_CP022540.1"/>
</dbReference>
<accession>A0A222E182</accession>
<keyword evidence="4" id="KW-1185">Reference proteome</keyword>
<keyword evidence="1" id="KW-0732">Signal</keyword>
<protein>
    <submittedName>
        <fullName evidence="3">CVNH domain protein</fullName>
    </submittedName>
</protein>
<dbReference type="InterPro" id="IPR036673">
    <property type="entry name" value="Cyanovirin-N_sf"/>
</dbReference>
<dbReference type="Proteomes" id="UP000203589">
    <property type="component" value="Chromosome"/>
</dbReference>
<evidence type="ECO:0000259" key="2">
    <source>
        <dbReference type="SMART" id="SM01111"/>
    </source>
</evidence>
<reference evidence="3 4" key="1">
    <citation type="submission" date="2017-07" db="EMBL/GenBank/DDBJ databases">
        <title>Genome Sequence of Antarctobacter heliothermus Strain SMS3 Isolated from a culture of the Diatom Skeletonema marinoi.</title>
        <authorList>
            <person name="Topel M."/>
            <person name="Pinder M.I.M."/>
            <person name="Johansson O.N."/>
            <person name="Kourtchenko O."/>
            <person name="Godhe A."/>
            <person name="Clarke A.K."/>
        </authorList>
    </citation>
    <scope>NUCLEOTIDE SEQUENCE [LARGE SCALE GENOMIC DNA]</scope>
    <source>
        <strain evidence="3 4">SMS3</strain>
    </source>
</reference>
<name>A0A222E182_9RHOB</name>
<evidence type="ECO:0000313" key="3">
    <source>
        <dbReference type="EMBL" id="ASP19892.1"/>
    </source>
</evidence>
<dbReference type="AlphaFoldDB" id="A0A222E182"/>
<feature type="signal peptide" evidence="1">
    <location>
        <begin position="1"/>
        <end position="19"/>
    </location>
</feature>
<dbReference type="SMART" id="SM01111">
    <property type="entry name" value="CVNH"/>
    <property type="match status" value="1"/>
</dbReference>
<evidence type="ECO:0000313" key="4">
    <source>
        <dbReference type="Proteomes" id="UP000203589"/>
    </source>
</evidence>
<dbReference type="InterPro" id="IPR011058">
    <property type="entry name" value="Cyanovirin-N"/>
</dbReference>
<dbReference type="Pfam" id="PF08881">
    <property type="entry name" value="CVNH"/>
    <property type="match status" value="1"/>
</dbReference>
<evidence type="ECO:0000256" key="1">
    <source>
        <dbReference type="SAM" id="SignalP"/>
    </source>
</evidence>
<proteinExistence type="predicted"/>
<feature type="chain" id="PRO_5012713796" evidence="1">
    <location>
        <begin position="20"/>
        <end position="132"/>
    </location>
</feature>
<sequence>MKTFAATVFLAFTATSALAGSHSGASTFQNTCSNIAFQYGSDGSAQIAAVCLKANGMPNQTSIAMPPIGNNNGMLEMGGNAATFQMSCGNIMLEAEVDGVTLYANCRMSSGEFMETSIPVSGINNSDGTLTN</sequence>
<dbReference type="KEGG" id="aht:ANTHELSMS3_01177"/>
<dbReference type="OrthoDB" id="7190886at2"/>
<dbReference type="SUPFAM" id="SSF51322">
    <property type="entry name" value="Cyanovirin-N"/>
    <property type="match status" value="1"/>
</dbReference>
<gene>
    <name evidence="3" type="ORF">ANTHELSMS3_01177</name>
</gene>
<dbReference type="EMBL" id="CP022540">
    <property type="protein sequence ID" value="ASP19892.1"/>
    <property type="molecule type" value="Genomic_DNA"/>
</dbReference>
<feature type="domain" description="Cyanovirin-N" evidence="2">
    <location>
        <begin position="27"/>
        <end position="132"/>
    </location>
</feature>
<dbReference type="Gene3D" id="2.30.60.10">
    <property type="entry name" value="Cyanovirin-N"/>
    <property type="match status" value="1"/>
</dbReference>